<comment type="similarity">
    <text evidence="2">Belongs to the tyrosinase family.</text>
</comment>
<evidence type="ECO:0000256" key="4">
    <source>
        <dbReference type="ARBA" id="ARBA00022723"/>
    </source>
</evidence>
<evidence type="ECO:0000313" key="15">
    <source>
        <dbReference type="Proteomes" id="UP000001861"/>
    </source>
</evidence>
<reference evidence="14 15" key="1">
    <citation type="journal article" date="2010" name="Proc. Natl. Acad. Sci. U.S.A.">
        <title>Insights into evolution of multicellular fungi from the assembled chromosomes of the mushroom Coprinopsis cinerea (Coprinus cinereus).</title>
        <authorList>
            <person name="Stajich J.E."/>
            <person name="Wilke S.K."/>
            <person name="Ahren D."/>
            <person name="Au C.H."/>
            <person name="Birren B.W."/>
            <person name="Borodovsky M."/>
            <person name="Burns C."/>
            <person name="Canback B."/>
            <person name="Casselton L.A."/>
            <person name="Cheng C.K."/>
            <person name="Deng J."/>
            <person name="Dietrich F.S."/>
            <person name="Fargo D.C."/>
            <person name="Farman M.L."/>
            <person name="Gathman A.C."/>
            <person name="Goldberg J."/>
            <person name="Guigo R."/>
            <person name="Hoegger P.J."/>
            <person name="Hooker J.B."/>
            <person name="Huggins A."/>
            <person name="James T.Y."/>
            <person name="Kamada T."/>
            <person name="Kilaru S."/>
            <person name="Kodira C."/>
            <person name="Kues U."/>
            <person name="Kupfer D."/>
            <person name="Kwan H.S."/>
            <person name="Lomsadze A."/>
            <person name="Li W."/>
            <person name="Lilly W.W."/>
            <person name="Ma L.J."/>
            <person name="Mackey A.J."/>
            <person name="Manning G."/>
            <person name="Martin F."/>
            <person name="Muraguchi H."/>
            <person name="Natvig D.O."/>
            <person name="Palmerini H."/>
            <person name="Ramesh M.A."/>
            <person name="Rehmeyer C.J."/>
            <person name="Roe B.A."/>
            <person name="Shenoy N."/>
            <person name="Stanke M."/>
            <person name="Ter-Hovhannisyan V."/>
            <person name="Tunlid A."/>
            <person name="Velagapudi R."/>
            <person name="Vision T.J."/>
            <person name="Zeng Q."/>
            <person name="Zolan M.E."/>
            <person name="Pukkila P.J."/>
        </authorList>
    </citation>
    <scope>NUCLEOTIDE SEQUENCE [LARGE SCALE GENOMIC DNA]</scope>
    <source>
        <strain evidence="15">Okayama-7 / 130 / ATCC MYA-4618 / FGSC 9003</strain>
    </source>
</reference>
<dbReference type="AlphaFoldDB" id="D6RL64"/>
<dbReference type="PANTHER" id="PTHR11474">
    <property type="entry name" value="TYROSINASE FAMILY MEMBER"/>
    <property type="match status" value="1"/>
</dbReference>
<dbReference type="PROSITE" id="PS00498">
    <property type="entry name" value="TYROSINASE_2"/>
    <property type="match status" value="1"/>
</dbReference>
<feature type="region of interest" description="Disordered" evidence="11">
    <location>
        <begin position="398"/>
        <end position="447"/>
    </location>
</feature>
<organism evidence="14 15">
    <name type="scientific">Coprinopsis cinerea (strain Okayama-7 / 130 / ATCC MYA-4618 / FGSC 9003)</name>
    <name type="common">Inky cap fungus</name>
    <name type="synonym">Hormographiella aspergillata</name>
    <dbReference type="NCBI Taxonomy" id="240176"/>
    <lineage>
        <taxon>Eukaryota</taxon>
        <taxon>Fungi</taxon>
        <taxon>Dikarya</taxon>
        <taxon>Basidiomycota</taxon>
        <taxon>Agaricomycotina</taxon>
        <taxon>Agaricomycetes</taxon>
        <taxon>Agaricomycetidae</taxon>
        <taxon>Agaricales</taxon>
        <taxon>Agaricineae</taxon>
        <taxon>Psathyrellaceae</taxon>
        <taxon>Coprinopsis</taxon>
    </lineage>
</organism>
<dbReference type="OrthoDB" id="6132182at2759"/>
<dbReference type="FunFam" id="1.10.1280.10:FF:000021">
    <property type="entry name" value="Tyrosinase"/>
    <property type="match status" value="1"/>
</dbReference>
<evidence type="ECO:0000256" key="7">
    <source>
        <dbReference type="ARBA" id="ARBA00023033"/>
    </source>
</evidence>
<dbReference type="PIRSF" id="PIRSF000340">
    <property type="entry name" value="MPO_fungal"/>
    <property type="match status" value="1"/>
</dbReference>
<keyword evidence="15" id="KW-1185">Reference proteome</keyword>
<feature type="compositionally biased region" description="Basic and acidic residues" evidence="11">
    <location>
        <begin position="421"/>
        <end position="434"/>
    </location>
</feature>
<feature type="domain" description="Tyrosinase copper-binding" evidence="13">
    <location>
        <begin position="279"/>
        <end position="290"/>
    </location>
</feature>
<gene>
    <name evidence="14" type="ORF">CC1G_14163</name>
</gene>
<dbReference type="SUPFAM" id="SSF48056">
    <property type="entry name" value="Di-copper centre-containing domain"/>
    <property type="match status" value="1"/>
</dbReference>
<dbReference type="OMA" id="VQGTGVH"/>
<dbReference type="InterPro" id="IPR016216">
    <property type="entry name" value="Monophenol_mOase_fun"/>
</dbReference>
<dbReference type="GO" id="GO:0004503">
    <property type="term" value="F:tyrosinase activity"/>
    <property type="evidence" value="ECO:0007669"/>
    <property type="project" value="UniProtKB-EC"/>
</dbReference>
<dbReference type="VEuPathDB" id="FungiDB:CC1G_14163"/>
<evidence type="ECO:0000256" key="11">
    <source>
        <dbReference type="SAM" id="MobiDB-lite"/>
    </source>
</evidence>
<dbReference type="Proteomes" id="UP000001861">
    <property type="component" value="Unassembled WGS sequence"/>
</dbReference>
<dbReference type="GO" id="GO:0042438">
    <property type="term" value="P:melanin biosynthetic process"/>
    <property type="evidence" value="ECO:0007669"/>
    <property type="project" value="UniProtKB-KW"/>
</dbReference>
<dbReference type="GeneID" id="9379710"/>
<evidence type="ECO:0000259" key="12">
    <source>
        <dbReference type="PROSITE" id="PS00497"/>
    </source>
</evidence>
<dbReference type="KEGG" id="cci:CC1G_14163"/>
<dbReference type="STRING" id="240176.D6RL64"/>
<dbReference type="eggNOG" id="ENOG502R1BY">
    <property type="taxonomic scope" value="Eukaryota"/>
</dbReference>
<evidence type="ECO:0000256" key="2">
    <source>
        <dbReference type="ARBA" id="ARBA00009928"/>
    </source>
</evidence>
<accession>D6RL64</accession>
<evidence type="ECO:0000256" key="10">
    <source>
        <dbReference type="ARBA" id="ARBA00048881"/>
    </source>
</evidence>
<comment type="catalytic activity">
    <reaction evidence="10">
        <text>L-tyrosine + O2 = L-dopaquinone + H2O</text>
        <dbReference type="Rhea" id="RHEA:18117"/>
        <dbReference type="ChEBI" id="CHEBI:15377"/>
        <dbReference type="ChEBI" id="CHEBI:15379"/>
        <dbReference type="ChEBI" id="CHEBI:57924"/>
        <dbReference type="ChEBI" id="CHEBI:58315"/>
        <dbReference type="EC" id="1.14.18.1"/>
    </reaction>
</comment>
<dbReference type="HOGENOM" id="CLU_013691_3_0_1"/>
<dbReference type="InterPro" id="IPR050316">
    <property type="entry name" value="Tyrosinase/Hemocyanin"/>
</dbReference>
<keyword evidence="6" id="KW-0186">Copper</keyword>
<dbReference type="RefSeq" id="XP_002911630.1">
    <property type="nucleotide sequence ID" value="XM_002911584.1"/>
</dbReference>
<evidence type="ECO:0000256" key="9">
    <source>
        <dbReference type="ARBA" id="ARBA00048233"/>
    </source>
</evidence>
<evidence type="ECO:0000256" key="8">
    <source>
        <dbReference type="ARBA" id="ARBA00023101"/>
    </source>
</evidence>
<proteinExistence type="inferred from homology"/>
<keyword evidence="8" id="KW-0470">Melanin biosynthesis</keyword>
<dbReference type="Gene3D" id="1.10.1280.10">
    <property type="entry name" value="Di-copper center containing domain from catechol oxidase"/>
    <property type="match status" value="1"/>
</dbReference>
<evidence type="ECO:0000313" key="14">
    <source>
        <dbReference type="EMBL" id="EFI28136.1"/>
    </source>
</evidence>
<dbReference type="EMBL" id="AACS02000003">
    <property type="protein sequence ID" value="EFI28136.1"/>
    <property type="molecule type" value="Genomic_DNA"/>
</dbReference>
<dbReference type="Pfam" id="PF18132">
    <property type="entry name" value="Tyrosinase_C"/>
    <property type="match status" value="1"/>
</dbReference>
<dbReference type="PRINTS" id="PR00092">
    <property type="entry name" value="TYROSINASE"/>
</dbReference>
<evidence type="ECO:0000256" key="6">
    <source>
        <dbReference type="ARBA" id="ARBA00023008"/>
    </source>
</evidence>
<dbReference type="PANTHER" id="PTHR11474:SF76">
    <property type="entry name" value="SHKT DOMAIN-CONTAINING PROTEIN"/>
    <property type="match status" value="1"/>
</dbReference>
<dbReference type="InterPro" id="IPR008922">
    <property type="entry name" value="Di-copper_centre_dom_sf"/>
</dbReference>
<dbReference type="InParanoid" id="D6RL64"/>
<name>D6RL64_COPC7</name>
<evidence type="ECO:0000256" key="5">
    <source>
        <dbReference type="ARBA" id="ARBA00023002"/>
    </source>
</evidence>
<comment type="catalytic activity">
    <reaction evidence="9">
        <text>2 L-dopa + O2 = 2 L-dopaquinone + 2 H2O</text>
        <dbReference type="Rhea" id="RHEA:34287"/>
        <dbReference type="ChEBI" id="CHEBI:15377"/>
        <dbReference type="ChEBI" id="CHEBI:15379"/>
        <dbReference type="ChEBI" id="CHEBI:57504"/>
        <dbReference type="ChEBI" id="CHEBI:57924"/>
        <dbReference type="EC" id="1.14.18.1"/>
    </reaction>
</comment>
<dbReference type="InterPro" id="IPR002227">
    <property type="entry name" value="Tyrosinase_Cu-bd"/>
</dbReference>
<sequence length="615" mass="67689">MSTRIIVSGISGGSAPNRREINDLVRDEKQFSLYVQALQRMYTGNPQTFPTSFFQIAGIHGLPYVPWGGSTGTAPFNPATQWGGYCVHGSVLFPTWHRPYMALFEQTLWRHAQDIAAQYTVDREEWQRAAADLRQPYWDWATNAVPPAEVIERQQVTITNSRGQRVSVPNPLLAYRFQPMEPTFPRMYQQWPTTLRQPTSGGPGASSNVARLRTVLRRAQPGITTSTFNMLTRVRRWPEFSSHTVSDGGSDSNSIEIIHDLIHGLVGGHMGDPGVAAFDPLFFLHHTNVDRLLSLWTAMNPGVGVSPGDSEDGSFTLRPEVPVNRDTPLTPFWNTETTYWASSNVTTTERFGYTYPEFNGLDMGNAQAVRTAISRIITRLYGGTTAIPRLASFVSGADSAQKPIPASRTKAALRTPAAESRAADAVEPKSNGEAHEDDNEVNFEVNPGGQPGDIWEWTARVEFKKYELGTSFYVLLFLGAVPDDENSEEWLTNENLVGCHYAFVNSAASSCANCRGQVNIVEEGFVSLTKGILQKSGLSDLSPDVVEPYLTSELSWRIQKADGTPVDLEDLEVTVVATPMTLPPGAELPVPGERRKCPGITHGQKGGSRQGSSLR</sequence>
<evidence type="ECO:0000256" key="3">
    <source>
        <dbReference type="ARBA" id="ARBA00011906"/>
    </source>
</evidence>
<feature type="domain" description="Tyrosinase copper-binding" evidence="12">
    <location>
        <begin position="88"/>
        <end position="105"/>
    </location>
</feature>
<feature type="region of interest" description="Disordered" evidence="11">
    <location>
        <begin position="582"/>
        <end position="615"/>
    </location>
</feature>
<dbReference type="PROSITE" id="PS00497">
    <property type="entry name" value="TYROSINASE_1"/>
    <property type="match status" value="1"/>
</dbReference>
<dbReference type="EC" id="1.14.18.1" evidence="3"/>
<dbReference type="Pfam" id="PF00264">
    <property type="entry name" value="Tyrosinase"/>
    <property type="match status" value="1"/>
</dbReference>
<dbReference type="InterPro" id="IPR041640">
    <property type="entry name" value="Tyrosinase_C"/>
</dbReference>
<dbReference type="GO" id="GO:0046872">
    <property type="term" value="F:metal ion binding"/>
    <property type="evidence" value="ECO:0007669"/>
    <property type="project" value="UniProtKB-KW"/>
</dbReference>
<keyword evidence="7" id="KW-0503">Monooxygenase</keyword>
<evidence type="ECO:0000259" key="13">
    <source>
        <dbReference type="PROSITE" id="PS00498"/>
    </source>
</evidence>
<keyword evidence="4" id="KW-0479">Metal-binding</keyword>
<comment type="caution">
    <text evidence="14">The sequence shown here is derived from an EMBL/GenBank/DDBJ whole genome shotgun (WGS) entry which is preliminary data.</text>
</comment>
<protein>
    <recommendedName>
        <fullName evidence="3">tyrosinase</fullName>
        <ecNumber evidence="3">1.14.18.1</ecNumber>
    </recommendedName>
</protein>
<keyword evidence="5" id="KW-0560">Oxidoreductase</keyword>
<comment type="cofactor">
    <cofactor evidence="1">
        <name>Cu(2+)</name>
        <dbReference type="ChEBI" id="CHEBI:29036"/>
    </cofactor>
</comment>
<dbReference type="Gene3D" id="2.60.310.20">
    <property type="match status" value="1"/>
</dbReference>
<evidence type="ECO:0000256" key="1">
    <source>
        <dbReference type="ARBA" id="ARBA00001973"/>
    </source>
</evidence>